<feature type="compositionally biased region" description="Low complexity" evidence="1">
    <location>
        <begin position="25"/>
        <end position="37"/>
    </location>
</feature>
<dbReference type="Gene3D" id="3.40.50.300">
    <property type="entry name" value="P-loop containing nucleotide triphosphate hydrolases"/>
    <property type="match status" value="1"/>
</dbReference>
<evidence type="ECO:0000256" key="2">
    <source>
        <dbReference type="SAM" id="Phobius"/>
    </source>
</evidence>
<dbReference type="InterPro" id="IPR027417">
    <property type="entry name" value="P-loop_NTPase"/>
</dbReference>
<evidence type="ECO:0000256" key="1">
    <source>
        <dbReference type="SAM" id="MobiDB-lite"/>
    </source>
</evidence>
<feature type="compositionally biased region" description="Pro residues" evidence="1">
    <location>
        <begin position="68"/>
        <end position="84"/>
    </location>
</feature>
<proteinExistence type="predicted"/>
<dbReference type="OrthoDB" id="429813at2759"/>
<accession>A0A9W7E091</accession>
<dbReference type="EMBL" id="BRXW01000510">
    <property type="protein sequence ID" value="GMH61562.1"/>
    <property type="molecule type" value="Genomic_DNA"/>
</dbReference>
<sequence length="504" mass="58187">MPPRRRSQVLANPSSNGVVLGGGHVPTSPVTPNPNTTLHQPTASTLLGGGGVHSAPARMFAKQKAKQSPPPPHTPISPLLPPPLSRKKRGVLGFEENDEDDRTTLINHDGNNPNSQTDTNDNPELFHFSPHYNRLSLMNNPLIGATLLQWKQIIWQRRDLIEFSVFFPRIILITILSVFNSLLAVIESFLYASKIDAVKLNDSPVIIIGHPRTGTTLLHGLMSLDSSFSYCNTFCALFPSYFLWFEWIGSIIFSPFLSKIRPMDNVKLGFDLPQEDELATCLLSGGISPYMTMYFMKQYEEFEDFYAFHRETDEKMVWKESFEHLLRKLTVRALRRGESTRLLLKSPFHTARIKLLLKIFPKAKFIYLSRHPYDVFSSSSHTANTSYTHTYLNTPDDEEVNEFILNQFDILWEEYENAQHLLDEDQICEVRFSDLEKNPIKTLKGIYENFNLPWRATYEVKIKSHPDKKETYVKNKHRELAVELKERIWERWGASFYRLDYEDV</sequence>
<keyword evidence="2" id="KW-0812">Transmembrane</keyword>
<dbReference type="AlphaFoldDB" id="A0A9W7E091"/>
<protein>
    <recommendedName>
        <fullName evidence="5">Sulfotransferase</fullName>
    </recommendedName>
</protein>
<evidence type="ECO:0000313" key="3">
    <source>
        <dbReference type="EMBL" id="GMH61562.1"/>
    </source>
</evidence>
<dbReference type="PANTHER" id="PTHR36451:SF1">
    <property type="entry name" value="OMEGA-HYDROXY-BETA-DIHYDROMENAQUINONE-9 SULFOTRANSFERASE STF3"/>
    <property type="match status" value="1"/>
</dbReference>
<evidence type="ECO:0008006" key="5">
    <source>
        <dbReference type="Google" id="ProtNLM"/>
    </source>
</evidence>
<dbReference type="Pfam" id="PF13469">
    <property type="entry name" value="Sulfotransfer_3"/>
    <property type="match status" value="1"/>
</dbReference>
<dbReference type="PANTHER" id="PTHR36451">
    <property type="entry name" value="PAPS-DEPENDENT SULFOTRANSFERASE STF3"/>
    <property type="match status" value="1"/>
</dbReference>
<feature type="region of interest" description="Disordered" evidence="1">
    <location>
        <begin position="101"/>
        <end position="125"/>
    </location>
</feature>
<name>A0A9W7E091_9STRA</name>
<gene>
    <name evidence="3" type="ORF">TrLO_g9903</name>
</gene>
<organism evidence="3 4">
    <name type="scientific">Triparma laevis f. longispina</name>
    <dbReference type="NCBI Taxonomy" id="1714387"/>
    <lineage>
        <taxon>Eukaryota</taxon>
        <taxon>Sar</taxon>
        <taxon>Stramenopiles</taxon>
        <taxon>Ochrophyta</taxon>
        <taxon>Bolidophyceae</taxon>
        <taxon>Parmales</taxon>
        <taxon>Triparmaceae</taxon>
        <taxon>Triparma</taxon>
    </lineage>
</organism>
<dbReference type="Proteomes" id="UP001165122">
    <property type="component" value="Unassembled WGS sequence"/>
</dbReference>
<feature type="transmembrane region" description="Helical" evidence="2">
    <location>
        <begin position="166"/>
        <end position="186"/>
    </location>
</feature>
<feature type="compositionally biased region" description="Polar residues" evidence="1">
    <location>
        <begin position="104"/>
        <end position="122"/>
    </location>
</feature>
<keyword evidence="4" id="KW-1185">Reference proteome</keyword>
<reference evidence="4" key="1">
    <citation type="journal article" date="2023" name="Commun. Biol.">
        <title>Genome analysis of Parmales, the sister group of diatoms, reveals the evolutionary specialization of diatoms from phago-mixotrophs to photoautotrophs.</title>
        <authorList>
            <person name="Ban H."/>
            <person name="Sato S."/>
            <person name="Yoshikawa S."/>
            <person name="Yamada K."/>
            <person name="Nakamura Y."/>
            <person name="Ichinomiya M."/>
            <person name="Sato N."/>
            <person name="Blanc-Mathieu R."/>
            <person name="Endo H."/>
            <person name="Kuwata A."/>
            <person name="Ogata H."/>
        </authorList>
    </citation>
    <scope>NUCLEOTIDE SEQUENCE [LARGE SCALE GENOMIC DNA]</scope>
    <source>
        <strain evidence="4">NIES 3700</strain>
    </source>
</reference>
<feature type="region of interest" description="Disordered" evidence="1">
    <location>
        <begin position="1"/>
        <end position="87"/>
    </location>
</feature>
<dbReference type="InterPro" id="IPR052736">
    <property type="entry name" value="Stf3_sulfotransferase"/>
</dbReference>
<feature type="transmembrane region" description="Helical" evidence="2">
    <location>
        <begin position="227"/>
        <end position="253"/>
    </location>
</feature>
<keyword evidence="2" id="KW-0472">Membrane</keyword>
<keyword evidence="2" id="KW-1133">Transmembrane helix</keyword>
<comment type="caution">
    <text evidence="3">The sequence shown here is derived from an EMBL/GenBank/DDBJ whole genome shotgun (WGS) entry which is preliminary data.</text>
</comment>
<evidence type="ECO:0000313" key="4">
    <source>
        <dbReference type="Proteomes" id="UP001165122"/>
    </source>
</evidence>
<dbReference type="SUPFAM" id="SSF52540">
    <property type="entry name" value="P-loop containing nucleoside triphosphate hydrolases"/>
    <property type="match status" value="1"/>
</dbReference>